<name>K2A2T5_9BACT</name>
<reference evidence="1" key="1">
    <citation type="journal article" date="2012" name="Science">
        <title>Fermentation, hydrogen, and sulfur metabolism in multiple uncultivated bacterial phyla.</title>
        <authorList>
            <person name="Wrighton K.C."/>
            <person name="Thomas B.C."/>
            <person name="Sharon I."/>
            <person name="Miller C.S."/>
            <person name="Castelle C.J."/>
            <person name="VerBerkmoes N.C."/>
            <person name="Wilkins M.J."/>
            <person name="Hettich R.L."/>
            <person name="Lipton M.S."/>
            <person name="Williams K.H."/>
            <person name="Long P.E."/>
            <person name="Banfield J.F."/>
        </authorList>
    </citation>
    <scope>NUCLEOTIDE SEQUENCE [LARGE SCALE GENOMIC DNA]</scope>
</reference>
<comment type="caution">
    <text evidence="1">The sequence shown here is derived from an EMBL/GenBank/DDBJ whole genome shotgun (WGS) entry which is preliminary data.</text>
</comment>
<accession>K2A2T5</accession>
<organism evidence="1">
    <name type="scientific">uncultured bacterium</name>
    <name type="common">gcode 4</name>
    <dbReference type="NCBI Taxonomy" id="1234023"/>
    <lineage>
        <taxon>Bacteria</taxon>
        <taxon>environmental samples</taxon>
    </lineage>
</organism>
<proteinExistence type="predicted"/>
<dbReference type="AlphaFoldDB" id="K2A2T5"/>
<dbReference type="EMBL" id="AMFJ01028908">
    <property type="protein sequence ID" value="EKD44329.1"/>
    <property type="molecule type" value="Genomic_DNA"/>
</dbReference>
<feature type="non-terminal residue" evidence="1">
    <location>
        <position position="35"/>
    </location>
</feature>
<protein>
    <submittedName>
        <fullName evidence="1">Uncharacterized protein</fullName>
    </submittedName>
</protein>
<gene>
    <name evidence="1" type="ORF">ACD_71C00177G0001</name>
</gene>
<evidence type="ECO:0000313" key="1">
    <source>
        <dbReference type="EMBL" id="EKD44329.1"/>
    </source>
</evidence>
<sequence length="35" mass="4007">MTHIKWQTKKLSEICKKASSNISQNQLSNNDGEFP</sequence>